<dbReference type="Pfam" id="PF00443">
    <property type="entry name" value="UCH"/>
    <property type="match status" value="1"/>
</dbReference>
<evidence type="ECO:0000256" key="11">
    <source>
        <dbReference type="ARBA" id="ARBA00042420"/>
    </source>
</evidence>
<keyword evidence="5" id="KW-0833">Ubl conjugation pathway</keyword>
<organism evidence="14 16">
    <name type="scientific">Rotaria sordida</name>
    <dbReference type="NCBI Taxonomy" id="392033"/>
    <lineage>
        <taxon>Eukaryota</taxon>
        <taxon>Metazoa</taxon>
        <taxon>Spiralia</taxon>
        <taxon>Gnathifera</taxon>
        <taxon>Rotifera</taxon>
        <taxon>Eurotatoria</taxon>
        <taxon>Bdelloidea</taxon>
        <taxon>Philodinida</taxon>
        <taxon>Philodinidae</taxon>
        <taxon>Rotaria</taxon>
    </lineage>
</organism>
<dbReference type="GO" id="GO:0006508">
    <property type="term" value="P:proteolysis"/>
    <property type="evidence" value="ECO:0007669"/>
    <property type="project" value="UniProtKB-KW"/>
</dbReference>
<dbReference type="InterPro" id="IPR001394">
    <property type="entry name" value="Peptidase_C19_UCH"/>
</dbReference>
<name>A0A815SSA7_9BILA</name>
<evidence type="ECO:0000256" key="4">
    <source>
        <dbReference type="ARBA" id="ARBA00022670"/>
    </source>
</evidence>
<evidence type="ECO:0000313" key="14">
    <source>
        <dbReference type="EMBL" id="CAF1495680.1"/>
    </source>
</evidence>
<dbReference type="EMBL" id="CAJNOL010011048">
    <property type="protein sequence ID" value="CAF1653327.1"/>
    <property type="molecule type" value="Genomic_DNA"/>
</dbReference>
<dbReference type="GO" id="GO:0004843">
    <property type="term" value="F:cysteine-type deubiquitinase activity"/>
    <property type="evidence" value="ECO:0007669"/>
    <property type="project" value="UniProtKB-EC"/>
</dbReference>
<evidence type="ECO:0000256" key="9">
    <source>
        <dbReference type="ARBA" id="ARBA00041300"/>
    </source>
</evidence>
<evidence type="ECO:0000256" key="1">
    <source>
        <dbReference type="ARBA" id="ARBA00000707"/>
    </source>
</evidence>
<dbReference type="EC" id="3.4.19.12" evidence="3"/>
<evidence type="ECO:0000313" key="17">
    <source>
        <dbReference type="Proteomes" id="UP000663870"/>
    </source>
</evidence>
<dbReference type="GO" id="GO:0016579">
    <property type="term" value="P:protein deubiquitination"/>
    <property type="evidence" value="ECO:0007669"/>
    <property type="project" value="InterPro"/>
</dbReference>
<dbReference type="Proteomes" id="UP000663870">
    <property type="component" value="Unassembled WGS sequence"/>
</dbReference>
<proteinExistence type="inferred from homology"/>
<dbReference type="GO" id="GO:0005634">
    <property type="term" value="C:nucleus"/>
    <property type="evidence" value="ECO:0007669"/>
    <property type="project" value="TreeGrafter"/>
</dbReference>
<dbReference type="InterPro" id="IPR038765">
    <property type="entry name" value="Papain-like_cys_pep_sf"/>
</dbReference>
<keyword evidence="6" id="KW-0378">Hydrolase</keyword>
<evidence type="ECO:0000256" key="12">
    <source>
        <dbReference type="ARBA" id="ARBA00043009"/>
    </source>
</evidence>
<protein>
    <recommendedName>
        <fullName evidence="8">Ubiquitin carboxyl-terminal hydrolase 36</fullName>
        <ecNumber evidence="3">3.4.19.12</ecNumber>
    </recommendedName>
    <alternativeName>
        <fullName evidence="11">Deubiquitinating enzyme 36</fullName>
    </alternativeName>
    <alternativeName>
        <fullName evidence="10">Protein scrawny</fullName>
    </alternativeName>
    <alternativeName>
        <fullName evidence="9">Ubiquitin thioesterase 36</fullName>
    </alternativeName>
    <alternativeName>
        <fullName evidence="12">Ubiquitin-specific-processing protease 36</fullName>
    </alternativeName>
</protein>
<dbReference type="Gene3D" id="3.90.70.10">
    <property type="entry name" value="Cysteine proteinases"/>
    <property type="match status" value="1"/>
</dbReference>
<dbReference type="PANTHER" id="PTHR24006">
    <property type="entry name" value="UBIQUITIN CARBOXYL-TERMINAL HYDROLASE"/>
    <property type="match status" value="1"/>
</dbReference>
<evidence type="ECO:0000256" key="10">
    <source>
        <dbReference type="ARBA" id="ARBA00042154"/>
    </source>
</evidence>
<evidence type="ECO:0000313" key="15">
    <source>
        <dbReference type="EMBL" id="CAF1653327.1"/>
    </source>
</evidence>
<evidence type="ECO:0000259" key="13">
    <source>
        <dbReference type="PROSITE" id="PS50235"/>
    </source>
</evidence>
<evidence type="ECO:0000313" key="16">
    <source>
        <dbReference type="Proteomes" id="UP000663854"/>
    </source>
</evidence>
<dbReference type="PANTHER" id="PTHR24006:SF758">
    <property type="entry name" value="UBIQUITIN CARBOXYL-TERMINAL HYDROLASE 36"/>
    <property type="match status" value="1"/>
</dbReference>
<sequence length="347" mass="39844">MAMNKLCSFCTLHRIIRDIHREPRNKYNSLNYPHATAEPFAQQIEQLSPTFTFGEQGDSSEFLIFLLDRLVSCLKINEVIVDINSSVQPIQQIFGLNIVSIIECKICFKRSSVDTWESILSLPISSYSNLNESLSAYFSIEELKNGDLYSCSNCGKRVPSNKIFKINKGSSGIFFHLKRFEHDVKLNSTRKINVVMAYPETIILDYYFDETSRQSNKENEDYSVIYKLNSVIVHQCEYVTNGHVFAYVRAPDGYWYKADDELVTPVHLDSVLNHNDAYILCYVKMPQDSIYLSDDEPISSPIHTSSILISSTPTVSYKCFDKACDIYEDVHIQLDENVQDSQVQQQH</sequence>
<accession>A0A815SSA7</accession>
<dbReference type="GO" id="GO:0005829">
    <property type="term" value="C:cytosol"/>
    <property type="evidence" value="ECO:0007669"/>
    <property type="project" value="TreeGrafter"/>
</dbReference>
<dbReference type="SUPFAM" id="SSF54001">
    <property type="entry name" value="Cysteine proteinases"/>
    <property type="match status" value="1"/>
</dbReference>
<dbReference type="AlphaFoldDB" id="A0A815SSA7"/>
<evidence type="ECO:0000256" key="2">
    <source>
        <dbReference type="ARBA" id="ARBA00009085"/>
    </source>
</evidence>
<evidence type="ECO:0000256" key="7">
    <source>
        <dbReference type="ARBA" id="ARBA00022807"/>
    </source>
</evidence>
<reference evidence="14" key="1">
    <citation type="submission" date="2021-02" db="EMBL/GenBank/DDBJ databases">
        <authorList>
            <person name="Nowell W R."/>
        </authorList>
    </citation>
    <scope>NUCLEOTIDE SEQUENCE</scope>
</reference>
<evidence type="ECO:0000256" key="6">
    <source>
        <dbReference type="ARBA" id="ARBA00022801"/>
    </source>
</evidence>
<keyword evidence="4" id="KW-0645">Protease</keyword>
<dbReference type="InterPro" id="IPR050164">
    <property type="entry name" value="Peptidase_C19"/>
</dbReference>
<dbReference type="Proteomes" id="UP000663854">
    <property type="component" value="Unassembled WGS sequence"/>
</dbReference>
<keyword evidence="17" id="KW-1185">Reference proteome</keyword>
<gene>
    <name evidence="15" type="ORF">JXQ802_LOCUS54893</name>
    <name evidence="14" type="ORF">PYM288_LOCUS38390</name>
</gene>
<comment type="caution">
    <text evidence="14">The sequence shown here is derived from an EMBL/GenBank/DDBJ whole genome shotgun (WGS) entry which is preliminary data.</text>
</comment>
<comment type="similarity">
    <text evidence="2">Belongs to the peptidase C19 family.</text>
</comment>
<dbReference type="PROSITE" id="PS50235">
    <property type="entry name" value="USP_3"/>
    <property type="match status" value="1"/>
</dbReference>
<dbReference type="InterPro" id="IPR028889">
    <property type="entry name" value="USP"/>
</dbReference>
<evidence type="ECO:0000256" key="3">
    <source>
        <dbReference type="ARBA" id="ARBA00012759"/>
    </source>
</evidence>
<dbReference type="EMBL" id="CAJNOH010009284">
    <property type="protein sequence ID" value="CAF1495680.1"/>
    <property type="molecule type" value="Genomic_DNA"/>
</dbReference>
<keyword evidence="7" id="KW-0788">Thiol protease</keyword>
<evidence type="ECO:0000256" key="8">
    <source>
        <dbReference type="ARBA" id="ARBA00039432"/>
    </source>
</evidence>
<comment type="catalytic activity">
    <reaction evidence="1">
        <text>Thiol-dependent hydrolysis of ester, thioester, amide, peptide and isopeptide bonds formed by the C-terminal Gly of ubiquitin (a 76-residue protein attached to proteins as an intracellular targeting signal).</text>
        <dbReference type="EC" id="3.4.19.12"/>
    </reaction>
</comment>
<feature type="domain" description="USP" evidence="13">
    <location>
        <begin position="1"/>
        <end position="285"/>
    </location>
</feature>
<evidence type="ECO:0000256" key="5">
    <source>
        <dbReference type="ARBA" id="ARBA00022786"/>
    </source>
</evidence>